<dbReference type="InterPro" id="IPR051511">
    <property type="entry name" value="MitoQC_Scaffold_Kinases"/>
</dbReference>
<organism evidence="20 21">
    <name type="scientific">Trichonephila clavata</name>
    <name type="common">Joro spider</name>
    <name type="synonym">Nephila clavata</name>
    <dbReference type="NCBI Taxonomy" id="2740835"/>
    <lineage>
        <taxon>Eukaryota</taxon>
        <taxon>Metazoa</taxon>
        <taxon>Ecdysozoa</taxon>
        <taxon>Arthropoda</taxon>
        <taxon>Chelicerata</taxon>
        <taxon>Arachnida</taxon>
        <taxon>Araneae</taxon>
        <taxon>Araneomorphae</taxon>
        <taxon>Entelegynae</taxon>
        <taxon>Araneoidea</taxon>
        <taxon>Nephilidae</taxon>
        <taxon>Trichonephila</taxon>
    </lineage>
</organism>
<feature type="domain" description="Protein kinase" evidence="19">
    <location>
        <begin position="180"/>
        <end position="583"/>
    </location>
</feature>
<sequence>MATCFFKKSLLPLRQRLVADSCNKSSIQSLFENALGKTRQFLRVFYAKKPKLSSENFRSQHRLPVEFYQNSVKPTAPSNKFIFYRPGFLQNVTSKWVSESIAGAVGRQWRRKALQRGGGPMLCFAGFVLAKKPSLLTEDEECEGVSYLIRDSFSSIPWQSVGLNIDKNYAMNRQFSLSDLKIGEMIAKGCNAAVYSACFQQPNSSESNVSDNVEIGADHLDNATNSSNLNENEQKLNGIDRKESIKVEEKNDNLLSYTRLIMSHSEGEQNLRMAELPKTPNETNLKPPFQKFEPYNLAIKVMFNYSAESNAYAIWNAMYKETLPSVAEFSFGDTDNDKFRQRRLKPHPNIVEMYFAFADQVPLLPGAYKNFPQALPVRLLNDGCGRNMTLFLVMKRYHCSLKDYLKMETPPPKTSILLFTQLLEALVHLLQNGVVHRDLKTDNILLDLSQGMSSPKLAITDFGCCLEGLSLNYPSYDISKGGNMALMAPEVINAEAGSFSQIDYSRSDLWTAGTMAYEIFGGTNPFYSPGSNLKNTTYNENKLPPLPVGTPLAVQKLVKHILRKDPKQRPSPNFAATVCQILFHAPADLLSSCQGKKISNKVLEWMFLVSSKTYLEGLLENSDSHSVEFELRHTFCSRIQYLEVVEALNYIIDT</sequence>
<comment type="catalytic activity">
    <reaction evidence="18">
        <text>L-seryl-[protein] + ATP = O-phospho-L-seryl-[protein] + ADP + H(+)</text>
        <dbReference type="Rhea" id="RHEA:17989"/>
        <dbReference type="Rhea" id="RHEA-COMP:9863"/>
        <dbReference type="Rhea" id="RHEA-COMP:11604"/>
        <dbReference type="ChEBI" id="CHEBI:15378"/>
        <dbReference type="ChEBI" id="CHEBI:29999"/>
        <dbReference type="ChEBI" id="CHEBI:30616"/>
        <dbReference type="ChEBI" id="CHEBI:83421"/>
        <dbReference type="ChEBI" id="CHEBI:456216"/>
        <dbReference type="EC" id="2.7.11.1"/>
    </reaction>
</comment>
<dbReference type="GO" id="GO:0005743">
    <property type="term" value="C:mitochondrial inner membrane"/>
    <property type="evidence" value="ECO:0007669"/>
    <property type="project" value="UniProtKB-SubCell"/>
</dbReference>
<evidence type="ECO:0000256" key="2">
    <source>
        <dbReference type="ARBA" id="ARBA00004434"/>
    </source>
</evidence>
<dbReference type="AlphaFoldDB" id="A0A8X6GE63"/>
<keyword evidence="10" id="KW-0418">Kinase</keyword>
<dbReference type="EMBL" id="BMAO01005557">
    <property type="protein sequence ID" value="GFR02143.1"/>
    <property type="molecule type" value="Genomic_DNA"/>
</dbReference>
<keyword evidence="13" id="KW-0067">ATP-binding</keyword>
<dbReference type="PANTHER" id="PTHR22972">
    <property type="entry name" value="SERINE/THREONINE PROTEIN KINASE"/>
    <property type="match status" value="1"/>
</dbReference>
<evidence type="ECO:0000256" key="11">
    <source>
        <dbReference type="ARBA" id="ARBA00022787"/>
    </source>
</evidence>
<dbReference type="PANTHER" id="PTHR22972:SF7">
    <property type="entry name" value="SERINE_THREONINE-PROTEIN KINASE PINK1, MITOCHONDRIAL"/>
    <property type="match status" value="1"/>
</dbReference>
<evidence type="ECO:0000256" key="7">
    <source>
        <dbReference type="ARBA" id="ARBA00022679"/>
    </source>
</evidence>
<dbReference type="GO" id="GO:0004674">
    <property type="term" value="F:protein serine/threonine kinase activity"/>
    <property type="evidence" value="ECO:0007669"/>
    <property type="project" value="UniProtKB-KW"/>
</dbReference>
<dbReference type="GO" id="GO:0005524">
    <property type="term" value="F:ATP binding"/>
    <property type="evidence" value="ECO:0007669"/>
    <property type="project" value="UniProtKB-KW"/>
</dbReference>
<evidence type="ECO:0000256" key="5">
    <source>
        <dbReference type="ARBA" id="ARBA00012513"/>
    </source>
</evidence>
<evidence type="ECO:0000256" key="16">
    <source>
        <dbReference type="ARBA" id="ARBA00023128"/>
    </source>
</evidence>
<keyword evidence="8" id="KW-0479">Metal-binding</keyword>
<evidence type="ECO:0000256" key="12">
    <source>
        <dbReference type="ARBA" id="ARBA00022792"/>
    </source>
</evidence>
<dbReference type="InterPro" id="IPR008271">
    <property type="entry name" value="Ser/Thr_kinase_AS"/>
</dbReference>
<dbReference type="GO" id="GO:0046872">
    <property type="term" value="F:metal ion binding"/>
    <property type="evidence" value="ECO:0007669"/>
    <property type="project" value="UniProtKB-KW"/>
</dbReference>
<dbReference type="GO" id="GO:0090141">
    <property type="term" value="P:positive regulation of mitochondrial fission"/>
    <property type="evidence" value="ECO:0007669"/>
    <property type="project" value="TreeGrafter"/>
</dbReference>
<keyword evidence="14" id="KW-0460">Magnesium</keyword>
<evidence type="ECO:0000256" key="8">
    <source>
        <dbReference type="ARBA" id="ARBA00022723"/>
    </source>
</evidence>
<comment type="catalytic activity">
    <reaction evidence="17">
        <text>L-threonyl-[protein] + ATP = O-phospho-L-threonyl-[protein] + ADP + H(+)</text>
        <dbReference type="Rhea" id="RHEA:46608"/>
        <dbReference type="Rhea" id="RHEA-COMP:11060"/>
        <dbReference type="Rhea" id="RHEA-COMP:11605"/>
        <dbReference type="ChEBI" id="CHEBI:15378"/>
        <dbReference type="ChEBI" id="CHEBI:30013"/>
        <dbReference type="ChEBI" id="CHEBI:30616"/>
        <dbReference type="ChEBI" id="CHEBI:61977"/>
        <dbReference type="ChEBI" id="CHEBI:456216"/>
        <dbReference type="EC" id="2.7.11.1"/>
    </reaction>
</comment>
<evidence type="ECO:0000256" key="10">
    <source>
        <dbReference type="ARBA" id="ARBA00022777"/>
    </source>
</evidence>
<keyword evidence="7" id="KW-0808">Transferase</keyword>
<protein>
    <recommendedName>
        <fullName evidence="5">non-specific serine/threonine protein kinase</fullName>
        <ecNumber evidence="5">2.7.11.1</ecNumber>
    </recommendedName>
</protein>
<dbReference type="PROSITE" id="PS00108">
    <property type="entry name" value="PROTEIN_KINASE_ST"/>
    <property type="match status" value="1"/>
</dbReference>
<accession>A0A8X6GE63</accession>
<dbReference type="OrthoDB" id="1405469at2759"/>
<evidence type="ECO:0000256" key="1">
    <source>
        <dbReference type="ARBA" id="ARBA00001946"/>
    </source>
</evidence>
<keyword evidence="21" id="KW-1185">Reference proteome</keyword>
<dbReference type="GO" id="GO:0005741">
    <property type="term" value="C:mitochondrial outer membrane"/>
    <property type="evidence" value="ECO:0007669"/>
    <property type="project" value="UniProtKB-SubCell"/>
</dbReference>
<keyword evidence="12" id="KW-0472">Membrane</keyword>
<evidence type="ECO:0000313" key="21">
    <source>
        <dbReference type="Proteomes" id="UP000887116"/>
    </source>
</evidence>
<evidence type="ECO:0000256" key="3">
    <source>
        <dbReference type="ARBA" id="ARBA00004514"/>
    </source>
</evidence>
<evidence type="ECO:0000256" key="13">
    <source>
        <dbReference type="ARBA" id="ARBA00022840"/>
    </source>
</evidence>
<dbReference type="GO" id="GO:0042981">
    <property type="term" value="P:regulation of apoptotic process"/>
    <property type="evidence" value="ECO:0007669"/>
    <property type="project" value="TreeGrafter"/>
</dbReference>
<keyword evidence="15" id="KW-0809">Transit peptide</keyword>
<proteinExistence type="predicted"/>
<dbReference type="SMART" id="SM00220">
    <property type="entry name" value="S_TKc"/>
    <property type="match status" value="1"/>
</dbReference>
<evidence type="ECO:0000256" key="15">
    <source>
        <dbReference type="ARBA" id="ARBA00022946"/>
    </source>
</evidence>
<reference evidence="20" key="1">
    <citation type="submission" date="2020-07" db="EMBL/GenBank/DDBJ databases">
        <title>Multicomponent nature underlies the extraordinary mechanical properties of spider dragline silk.</title>
        <authorList>
            <person name="Kono N."/>
            <person name="Nakamura H."/>
            <person name="Mori M."/>
            <person name="Yoshida Y."/>
            <person name="Ohtoshi R."/>
            <person name="Malay A.D."/>
            <person name="Moran D.A.P."/>
            <person name="Tomita M."/>
            <person name="Numata K."/>
            <person name="Arakawa K."/>
        </authorList>
    </citation>
    <scope>NUCLEOTIDE SEQUENCE</scope>
</reference>
<dbReference type="GO" id="GO:0000422">
    <property type="term" value="P:autophagy of mitochondrion"/>
    <property type="evidence" value="ECO:0007669"/>
    <property type="project" value="TreeGrafter"/>
</dbReference>
<keyword evidence="11" id="KW-1000">Mitochondrion outer membrane</keyword>
<comment type="subcellular location">
    <subcellularLocation>
        <location evidence="3">Cytoplasm</location>
        <location evidence="3">Cytosol</location>
    </subcellularLocation>
    <subcellularLocation>
        <location evidence="2">Mitochondrion inner membrane</location>
        <topology evidence="2">Single-pass membrane protein</topology>
    </subcellularLocation>
    <subcellularLocation>
        <location evidence="4">Mitochondrion outer membrane</location>
        <topology evidence="4">Single-pass membrane protein</topology>
    </subcellularLocation>
</comment>
<evidence type="ECO:0000259" key="19">
    <source>
        <dbReference type="PROSITE" id="PS50011"/>
    </source>
</evidence>
<gene>
    <name evidence="20" type="primary">Pink1</name>
    <name evidence="20" type="ORF">TNCT_81761</name>
</gene>
<evidence type="ECO:0000313" key="20">
    <source>
        <dbReference type="EMBL" id="GFR02143.1"/>
    </source>
</evidence>
<dbReference type="SUPFAM" id="SSF56112">
    <property type="entry name" value="Protein kinase-like (PK-like)"/>
    <property type="match status" value="1"/>
</dbReference>
<dbReference type="InterPro" id="IPR011009">
    <property type="entry name" value="Kinase-like_dom_sf"/>
</dbReference>
<evidence type="ECO:0000256" key="6">
    <source>
        <dbReference type="ARBA" id="ARBA00022527"/>
    </source>
</evidence>
<dbReference type="Gene3D" id="1.10.510.10">
    <property type="entry name" value="Transferase(Phosphotransferase) domain 1"/>
    <property type="match status" value="1"/>
</dbReference>
<comment type="caution">
    <text evidence="20">The sequence shown here is derived from an EMBL/GenBank/DDBJ whole genome shotgun (WGS) entry which is preliminary data.</text>
</comment>
<keyword evidence="16" id="KW-0496">Mitochondrion</keyword>
<dbReference type="Proteomes" id="UP000887116">
    <property type="component" value="Unassembled WGS sequence"/>
</dbReference>
<dbReference type="Pfam" id="PF00069">
    <property type="entry name" value="Pkinase"/>
    <property type="match status" value="1"/>
</dbReference>
<dbReference type="GO" id="GO:0005829">
    <property type="term" value="C:cytosol"/>
    <property type="evidence" value="ECO:0007669"/>
    <property type="project" value="UniProtKB-SubCell"/>
</dbReference>
<comment type="cofactor">
    <cofactor evidence="1">
        <name>Mg(2+)</name>
        <dbReference type="ChEBI" id="CHEBI:18420"/>
    </cofactor>
</comment>
<evidence type="ECO:0000256" key="9">
    <source>
        <dbReference type="ARBA" id="ARBA00022741"/>
    </source>
</evidence>
<evidence type="ECO:0000256" key="18">
    <source>
        <dbReference type="ARBA" id="ARBA00048679"/>
    </source>
</evidence>
<keyword evidence="12" id="KW-0999">Mitochondrion inner membrane</keyword>
<name>A0A8X6GE63_TRICU</name>
<evidence type="ECO:0000256" key="4">
    <source>
        <dbReference type="ARBA" id="ARBA00004572"/>
    </source>
</evidence>
<keyword evidence="9" id="KW-0547">Nucleotide-binding</keyword>
<keyword evidence="6" id="KW-0723">Serine/threonine-protein kinase</keyword>
<dbReference type="PROSITE" id="PS50011">
    <property type="entry name" value="PROTEIN_KINASE_DOM"/>
    <property type="match status" value="1"/>
</dbReference>
<evidence type="ECO:0000256" key="17">
    <source>
        <dbReference type="ARBA" id="ARBA00047899"/>
    </source>
</evidence>
<evidence type="ECO:0000256" key="14">
    <source>
        <dbReference type="ARBA" id="ARBA00022842"/>
    </source>
</evidence>
<dbReference type="EC" id="2.7.11.1" evidence="5"/>
<dbReference type="InterPro" id="IPR000719">
    <property type="entry name" value="Prot_kinase_dom"/>
</dbReference>